<comment type="caution">
    <text evidence="8">The sequence shown here is derived from an EMBL/GenBank/DDBJ whole genome shotgun (WGS) entry which is preliminary data.</text>
</comment>
<dbReference type="CDD" id="cd02440">
    <property type="entry name" value="AdoMet_MTases"/>
    <property type="match status" value="1"/>
</dbReference>
<dbReference type="InterPro" id="IPR029063">
    <property type="entry name" value="SAM-dependent_MTases_sf"/>
</dbReference>
<dbReference type="InterPro" id="IPR046977">
    <property type="entry name" value="RsmC/RlmG"/>
</dbReference>
<dbReference type="PANTHER" id="PTHR47816:SF5">
    <property type="entry name" value="RIBOSOMAL RNA LARGE SUBUNIT METHYLTRANSFERASE G"/>
    <property type="match status" value="1"/>
</dbReference>
<protein>
    <submittedName>
        <fullName evidence="8">SAM-dependent methyltransferase</fullName>
    </submittedName>
</protein>
<sequence>MAAASRLETAHGSWQLHRYPQRAGEQLQAWCGADLLLMDAALERGAAPSLVVNDEHGALCVALQPQQLWTDSALAALATAANLQANSCLPVAVIWSTQAPSCAEGPVVLRVPKQSAYFEHQLATLHAVMPVGAELICAGMDKHLSPATAATIARYFGHVERHRGARKARVFTAIREAGSTIDPPLNPSYYCPPLDCELTGSPNVFSASSLDIGSRFLIENLPALNPAHRVADLACGNGVLGLCAKQLGLASEVHFFDESAMAVASARANWQALYPGETAHFLHGDGLLNSETKFDLILCNPPFHLGHSVDDFVGRRLLMQCREKLSENGILVLVANRHLPYARLLNAHFRNTAILAENRKFRIWQAESVA</sequence>
<dbReference type="PIRSF" id="PIRSF037565">
    <property type="entry name" value="RRNA_m2G_Mtase_RsmD_prd"/>
    <property type="match status" value="1"/>
</dbReference>
<dbReference type="PANTHER" id="PTHR47816">
    <property type="entry name" value="RIBOSOMAL RNA SMALL SUBUNIT METHYLTRANSFERASE C"/>
    <property type="match status" value="1"/>
</dbReference>
<dbReference type="InterPro" id="IPR058679">
    <property type="entry name" value="RlmG_N"/>
</dbReference>
<dbReference type="EMBL" id="PKUR01000001">
    <property type="protein sequence ID" value="PLW88062.1"/>
    <property type="molecule type" value="Genomic_DNA"/>
</dbReference>
<evidence type="ECO:0000313" key="9">
    <source>
        <dbReference type="Proteomes" id="UP000235162"/>
    </source>
</evidence>
<evidence type="ECO:0000256" key="2">
    <source>
        <dbReference type="ARBA" id="ARBA00022552"/>
    </source>
</evidence>
<dbReference type="Proteomes" id="UP000235162">
    <property type="component" value="Unassembled WGS sequence"/>
</dbReference>
<dbReference type="InterPro" id="IPR007848">
    <property type="entry name" value="Small_mtfrase_dom"/>
</dbReference>
<dbReference type="InterPro" id="IPR017237">
    <property type="entry name" value="RLMG"/>
</dbReference>
<accession>A0AAP8MHS7</accession>
<keyword evidence="1" id="KW-0963">Cytoplasm</keyword>
<dbReference type="PROSITE" id="PS00092">
    <property type="entry name" value="N6_MTASE"/>
    <property type="match status" value="1"/>
</dbReference>
<keyword evidence="5" id="KW-0949">S-adenosyl-L-methionine</keyword>
<gene>
    <name evidence="8" type="ORF">C0029_05745</name>
</gene>
<keyword evidence="4" id="KW-0808">Transferase</keyword>
<dbReference type="AlphaFoldDB" id="A0AAP8MHS7"/>
<dbReference type="KEGG" id="hja:BST95_12425"/>
<name>A0AAP8MHS7_9GAMM</name>
<reference evidence="8 9" key="1">
    <citation type="submission" date="2018-01" db="EMBL/GenBank/DDBJ databases">
        <title>The draft genome sequence of Halioglobus japonicus S1-36.</title>
        <authorList>
            <person name="Du Z.-J."/>
            <person name="Shi M.-J."/>
        </authorList>
    </citation>
    <scope>NUCLEOTIDE SEQUENCE [LARGE SCALE GENOMIC DNA]</scope>
    <source>
        <strain evidence="8 9">S1-36</strain>
    </source>
</reference>
<keyword evidence="3 8" id="KW-0489">Methyltransferase</keyword>
<dbReference type="Gene3D" id="3.40.50.150">
    <property type="entry name" value="Vaccinia Virus protein VP39"/>
    <property type="match status" value="2"/>
</dbReference>
<dbReference type="InterPro" id="IPR002052">
    <property type="entry name" value="DNA_methylase_N6_adenine_CS"/>
</dbReference>
<dbReference type="Pfam" id="PF05175">
    <property type="entry name" value="MTS"/>
    <property type="match status" value="1"/>
</dbReference>
<organism evidence="8 9">
    <name type="scientific">Halioglobus japonicus</name>
    <dbReference type="NCBI Taxonomy" id="930805"/>
    <lineage>
        <taxon>Bacteria</taxon>
        <taxon>Pseudomonadati</taxon>
        <taxon>Pseudomonadota</taxon>
        <taxon>Gammaproteobacteria</taxon>
        <taxon>Cellvibrionales</taxon>
        <taxon>Halieaceae</taxon>
        <taxon>Halioglobus</taxon>
    </lineage>
</organism>
<evidence type="ECO:0000259" key="6">
    <source>
        <dbReference type="Pfam" id="PF05175"/>
    </source>
</evidence>
<evidence type="ECO:0000256" key="1">
    <source>
        <dbReference type="ARBA" id="ARBA00022490"/>
    </source>
</evidence>
<keyword evidence="9" id="KW-1185">Reference proteome</keyword>
<dbReference type="GO" id="GO:0005737">
    <property type="term" value="C:cytoplasm"/>
    <property type="evidence" value="ECO:0007669"/>
    <property type="project" value="InterPro"/>
</dbReference>
<evidence type="ECO:0000259" key="7">
    <source>
        <dbReference type="Pfam" id="PF26049"/>
    </source>
</evidence>
<keyword evidence="2" id="KW-0698">rRNA processing</keyword>
<dbReference type="GO" id="GO:0008990">
    <property type="term" value="F:rRNA (guanine-N2-)-methyltransferase activity"/>
    <property type="evidence" value="ECO:0007669"/>
    <property type="project" value="InterPro"/>
</dbReference>
<feature type="domain" description="Methyltransferase small" evidence="6">
    <location>
        <begin position="197"/>
        <end position="364"/>
    </location>
</feature>
<dbReference type="GO" id="GO:0003676">
    <property type="term" value="F:nucleic acid binding"/>
    <property type="evidence" value="ECO:0007669"/>
    <property type="project" value="InterPro"/>
</dbReference>
<dbReference type="RefSeq" id="WP_146004167.1">
    <property type="nucleotide sequence ID" value="NZ_BMYL01000005.1"/>
</dbReference>
<evidence type="ECO:0000256" key="4">
    <source>
        <dbReference type="ARBA" id="ARBA00022679"/>
    </source>
</evidence>
<proteinExistence type="predicted"/>
<evidence type="ECO:0000256" key="5">
    <source>
        <dbReference type="ARBA" id="ARBA00022691"/>
    </source>
</evidence>
<evidence type="ECO:0000256" key="3">
    <source>
        <dbReference type="ARBA" id="ARBA00022603"/>
    </source>
</evidence>
<dbReference type="Pfam" id="PF26049">
    <property type="entry name" value="RLMG_N"/>
    <property type="match status" value="1"/>
</dbReference>
<dbReference type="SUPFAM" id="SSF53335">
    <property type="entry name" value="S-adenosyl-L-methionine-dependent methyltransferases"/>
    <property type="match status" value="1"/>
</dbReference>
<feature type="domain" description="RlmG N-terminal" evidence="7">
    <location>
        <begin position="6"/>
        <end position="173"/>
    </location>
</feature>
<dbReference type="KEGG" id="hja:BST95_19320"/>
<evidence type="ECO:0000313" key="8">
    <source>
        <dbReference type="EMBL" id="PLW88062.1"/>
    </source>
</evidence>